<proteinExistence type="predicted"/>
<reference evidence="2" key="1">
    <citation type="submission" date="2021-02" db="EMBL/GenBank/DDBJ databases">
        <authorList>
            <person name="Dougan E. K."/>
            <person name="Rhodes N."/>
            <person name="Thang M."/>
            <person name="Chan C."/>
        </authorList>
    </citation>
    <scope>NUCLEOTIDE SEQUENCE</scope>
</reference>
<sequence length="100" mass="10906">MEQALDEALPLFLQTAWAAVVTDIDGTIKEVGRKLLKDKSVPWQIRVRRAQALAILGRVFVEESAKAVAAKGTSESPMISSEAAKNILQEALMGSVREKK</sequence>
<evidence type="ECO:0000313" key="2">
    <source>
        <dbReference type="EMBL" id="CAE8675384.1"/>
    </source>
</evidence>
<comment type="caution">
    <text evidence="2">The sequence shown here is derived from an EMBL/GenBank/DDBJ whole genome shotgun (WGS) entry which is preliminary data.</text>
</comment>
<dbReference type="EMBL" id="CAJNNW010025050">
    <property type="protein sequence ID" value="CAE8675384.1"/>
    <property type="molecule type" value="Genomic_DNA"/>
</dbReference>
<protein>
    <recommendedName>
        <fullName evidence="1">DNAJ-containing protein X-domain domain-containing protein</fullName>
    </recommendedName>
</protein>
<evidence type="ECO:0000313" key="3">
    <source>
        <dbReference type="Proteomes" id="UP000626109"/>
    </source>
</evidence>
<dbReference type="Proteomes" id="UP000626109">
    <property type="component" value="Unassembled WGS sequence"/>
</dbReference>
<dbReference type="AlphaFoldDB" id="A0A813JB82"/>
<accession>A0A813JB82</accession>
<dbReference type="Pfam" id="PF14308">
    <property type="entry name" value="DnaJ-X"/>
    <property type="match status" value="1"/>
</dbReference>
<organism evidence="2 3">
    <name type="scientific">Polarella glacialis</name>
    <name type="common">Dinoflagellate</name>
    <dbReference type="NCBI Taxonomy" id="89957"/>
    <lineage>
        <taxon>Eukaryota</taxon>
        <taxon>Sar</taxon>
        <taxon>Alveolata</taxon>
        <taxon>Dinophyceae</taxon>
        <taxon>Suessiales</taxon>
        <taxon>Suessiaceae</taxon>
        <taxon>Polarella</taxon>
    </lineage>
</organism>
<gene>
    <name evidence="2" type="ORF">PGLA2088_LOCUS19360</name>
</gene>
<evidence type="ECO:0000259" key="1">
    <source>
        <dbReference type="Pfam" id="PF14308"/>
    </source>
</evidence>
<name>A0A813JB82_POLGL</name>
<feature type="domain" description="DNAJ-containing protein X-domain" evidence="1">
    <location>
        <begin position="4"/>
        <end position="66"/>
    </location>
</feature>
<dbReference type="InterPro" id="IPR026894">
    <property type="entry name" value="DnaJ_X"/>
</dbReference>